<dbReference type="CDD" id="cd05233">
    <property type="entry name" value="SDR_c"/>
    <property type="match status" value="1"/>
</dbReference>
<organism evidence="4 5">
    <name type="scientific">Leucosporidium creatinivorum</name>
    <dbReference type="NCBI Taxonomy" id="106004"/>
    <lineage>
        <taxon>Eukaryota</taxon>
        <taxon>Fungi</taxon>
        <taxon>Dikarya</taxon>
        <taxon>Basidiomycota</taxon>
        <taxon>Pucciniomycotina</taxon>
        <taxon>Microbotryomycetes</taxon>
        <taxon>Leucosporidiales</taxon>
        <taxon>Leucosporidium</taxon>
    </lineage>
</organism>
<accession>A0A1Y2G1F8</accession>
<comment type="similarity">
    <text evidence="1">Belongs to the short-chain dehydrogenases/reductases (SDR) family.</text>
</comment>
<dbReference type="PROSITE" id="PS00061">
    <property type="entry name" value="ADH_SHORT"/>
    <property type="match status" value="1"/>
</dbReference>
<dbReference type="InterPro" id="IPR051122">
    <property type="entry name" value="SDR_DHRS6-like"/>
</dbReference>
<sequence length="264" mass="27693">MANFLGDMSGVALITGAGSGMGRATALKFAEAGAKLILVDINEAGLKETQQLIGSNVKAIKLVVLNICNDQEVIDMVRAIPNDPEFGRIDYALNCAGVLGKVRGPFANSSTSDNDFIMNVNTRAQGIMMQEQLRVMLAQSPRPAVEGQPPKPLGSIVNWCSWVTFHGSATSWAYAASKHALAAMTKSAAVAHGAQGIRCNAVCPGVMNTPLLNAETMARMVALVPSKRPGEAEEVANLALFLASDTSSYINGALVSIDGGWNAC</sequence>
<dbReference type="PANTHER" id="PTHR43477">
    <property type="entry name" value="DIHYDROANTICAPSIN 7-DEHYDROGENASE"/>
    <property type="match status" value="1"/>
</dbReference>
<dbReference type="InterPro" id="IPR002347">
    <property type="entry name" value="SDR_fam"/>
</dbReference>
<dbReference type="EMBL" id="MCGR01000003">
    <property type="protein sequence ID" value="ORY90737.1"/>
    <property type="molecule type" value="Genomic_DNA"/>
</dbReference>
<keyword evidence="3" id="KW-0560">Oxidoreductase</keyword>
<dbReference type="OrthoDB" id="498125at2759"/>
<keyword evidence="5" id="KW-1185">Reference proteome</keyword>
<evidence type="ECO:0000256" key="3">
    <source>
        <dbReference type="ARBA" id="ARBA00023002"/>
    </source>
</evidence>
<evidence type="ECO:0000313" key="5">
    <source>
        <dbReference type="Proteomes" id="UP000193467"/>
    </source>
</evidence>
<dbReference type="InterPro" id="IPR020904">
    <property type="entry name" value="Sc_DH/Rdtase_CS"/>
</dbReference>
<dbReference type="GO" id="GO:0016491">
    <property type="term" value="F:oxidoreductase activity"/>
    <property type="evidence" value="ECO:0007669"/>
    <property type="project" value="UniProtKB-KW"/>
</dbReference>
<evidence type="ECO:0000256" key="2">
    <source>
        <dbReference type="ARBA" id="ARBA00022857"/>
    </source>
</evidence>
<dbReference type="AlphaFoldDB" id="A0A1Y2G1F8"/>
<proteinExistence type="inferred from homology"/>
<dbReference type="InterPro" id="IPR036291">
    <property type="entry name" value="NAD(P)-bd_dom_sf"/>
</dbReference>
<comment type="caution">
    <text evidence="4">The sequence shown here is derived from an EMBL/GenBank/DDBJ whole genome shotgun (WGS) entry which is preliminary data.</text>
</comment>
<dbReference type="Gene3D" id="3.40.50.720">
    <property type="entry name" value="NAD(P)-binding Rossmann-like Domain"/>
    <property type="match status" value="1"/>
</dbReference>
<dbReference type="PRINTS" id="PR00081">
    <property type="entry name" value="GDHRDH"/>
</dbReference>
<dbReference type="PANTHER" id="PTHR43477:SF1">
    <property type="entry name" value="DIHYDROANTICAPSIN 7-DEHYDROGENASE"/>
    <property type="match status" value="1"/>
</dbReference>
<dbReference type="SUPFAM" id="SSF51735">
    <property type="entry name" value="NAD(P)-binding Rossmann-fold domains"/>
    <property type="match status" value="1"/>
</dbReference>
<gene>
    <name evidence="4" type="ORF">BCR35DRAFT_342115</name>
</gene>
<keyword evidence="2" id="KW-0521">NADP</keyword>
<dbReference type="FunFam" id="3.40.50.720:FF:000084">
    <property type="entry name" value="Short-chain dehydrogenase reductase"/>
    <property type="match status" value="1"/>
</dbReference>
<dbReference type="STRING" id="106004.A0A1Y2G1F8"/>
<dbReference type="Proteomes" id="UP000193467">
    <property type="component" value="Unassembled WGS sequence"/>
</dbReference>
<dbReference type="InParanoid" id="A0A1Y2G1F8"/>
<dbReference type="PRINTS" id="PR00080">
    <property type="entry name" value="SDRFAMILY"/>
</dbReference>
<reference evidence="4 5" key="1">
    <citation type="submission" date="2016-07" db="EMBL/GenBank/DDBJ databases">
        <title>Pervasive Adenine N6-methylation of Active Genes in Fungi.</title>
        <authorList>
            <consortium name="DOE Joint Genome Institute"/>
            <person name="Mondo S.J."/>
            <person name="Dannebaum R.O."/>
            <person name="Kuo R.C."/>
            <person name="Labutti K."/>
            <person name="Haridas S."/>
            <person name="Kuo A."/>
            <person name="Salamov A."/>
            <person name="Ahrendt S.R."/>
            <person name="Lipzen A."/>
            <person name="Sullivan W."/>
            <person name="Andreopoulos W.B."/>
            <person name="Clum A."/>
            <person name="Lindquist E."/>
            <person name="Daum C."/>
            <person name="Ramamoorthy G.K."/>
            <person name="Gryganskyi A."/>
            <person name="Culley D."/>
            <person name="Magnuson J.K."/>
            <person name="James T.Y."/>
            <person name="O'Malley M.A."/>
            <person name="Stajich J.E."/>
            <person name="Spatafora J.W."/>
            <person name="Visel A."/>
            <person name="Grigoriev I.V."/>
        </authorList>
    </citation>
    <scope>NUCLEOTIDE SEQUENCE [LARGE SCALE GENOMIC DNA]</scope>
    <source>
        <strain evidence="4 5">62-1032</strain>
    </source>
</reference>
<evidence type="ECO:0000313" key="4">
    <source>
        <dbReference type="EMBL" id="ORY90737.1"/>
    </source>
</evidence>
<protein>
    <submittedName>
        <fullName evidence="4">Uncharacterized protein</fullName>
    </submittedName>
</protein>
<name>A0A1Y2G1F8_9BASI</name>
<dbReference type="Pfam" id="PF13561">
    <property type="entry name" value="adh_short_C2"/>
    <property type="match status" value="1"/>
</dbReference>
<evidence type="ECO:0000256" key="1">
    <source>
        <dbReference type="ARBA" id="ARBA00006484"/>
    </source>
</evidence>